<dbReference type="InterPro" id="IPR022764">
    <property type="entry name" value="Peptidase_S54_rhomboid_dom"/>
</dbReference>
<dbReference type="GO" id="GO:0006508">
    <property type="term" value="P:proteolysis"/>
    <property type="evidence" value="ECO:0007669"/>
    <property type="project" value="UniProtKB-KW"/>
</dbReference>
<feature type="transmembrane region" description="Helical" evidence="8">
    <location>
        <begin position="140"/>
        <end position="159"/>
    </location>
</feature>
<evidence type="ECO:0000256" key="6">
    <source>
        <dbReference type="ARBA" id="ARBA00023136"/>
    </source>
</evidence>
<feature type="domain" description="Peptidase S54 rhomboid" evidence="9">
    <location>
        <begin position="103"/>
        <end position="237"/>
    </location>
</feature>
<evidence type="ECO:0000256" key="2">
    <source>
        <dbReference type="ARBA" id="ARBA00022475"/>
    </source>
</evidence>
<evidence type="ECO:0000256" key="8">
    <source>
        <dbReference type="SAM" id="Phobius"/>
    </source>
</evidence>
<gene>
    <name evidence="10" type="ORF">E4191_00340</name>
</gene>
<keyword evidence="10" id="KW-0378">Hydrolase</keyword>
<dbReference type="Gene3D" id="1.20.1540.10">
    <property type="entry name" value="Rhomboid-like"/>
    <property type="match status" value="1"/>
</dbReference>
<dbReference type="PANTHER" id="PTHR43066:SF26">
    <property type="entry name" value="RHOMBOID PROTEASE GLPG"/>
    <property type="match status" value="1"/>
</dbReference>
<evidence type="ECO:0000256" key="5">
    <source>
        <dbReference type="ARBA" id="ARBA00022989"/>
    </source>
</evidence>
<organism evidence="10 11">
    <name type="scientific">Paracoccus liaowanqingii</name>
    <dbReference type="NCBI Taxonomy" id="2560053"/>
    <lineage>
        <taxon>Bacteria</taxon>
        <taxon>Pseudomonadati</taxon>
        <taxon>Pseudomonadota</taxon>
        <taxon>Alphaproteobacteria</taxon>
        <taxon>Rhodobacterales</taxon>
        <taxon>Paracoccaceae</taxon>
        <taxon>Paracoccus</taxon>
    </lineage>
</organism>
<dbReference type="AlphaFoldDB" id="A0A4P7HI97"/>
<evidence type="ECO:0000256" key="7">
    <source>
        <dbReference type="SAM" id="MobiDB-lite"/>
    </source>
</evidence>
<dbReference type="GO" id="GO:0016020">
    <property type="term" value="C:membrane"/>
    <property type="evidence" value="ECO:0007669"/>
    <property type="project" value="UniProtKB-SubCell"/>
</dbReference>
<dbReference type="InterPro" id="IPR035952">
    <property type="entry name" value="Rhomboid-like_sf"/>
</dbReference>
<name>A0A4P7HI97_9RHOB</name>
<dbReference type="SUPFAM" id="SSF144091">
    <property type="entry name" value="Rhomboid-like"/>
    <property type="match status" value="1"/>
</dbReference>
<feature type="transmembrane region" description="Helical" evidence="8">
    <location>
        <begin position="104"/>
        <end position="128"/>
    </location>
</feature>
<feature type="transmembrane region" description="Helical" evidence="8">
    <location>
        <begin position="76"/>
        <end position="98"/>
    </location>
</feature>
<evidence type="ECO:0000313" key="10">
    <source>
        <dbReference type="EMBL" id="QBX33340.1"/>
    </source>
</evidence>
<keyword evidence="6 8" id="KW-0472">Membrane</keyword>
<dbReference type="KEGG" id="plia:E4191_00340"/>
<dbReference type="EMBL" id="CP038439">
    <property type="protein sequence ID" value="QBX33340.1"/>
    <property type="molecule type" value="Genomic_DNA"/>
</dbReference>
<evidence type="ECO:0000259" key="9">
    <source>
        <dbReference type="Pfam" id="PF01694"/>
    </source>
</evidence>
<feature type="transmembrane region" description="Helical" evidence="8">
    <location>
        <begin position="165"/>
        <end position="185"/>
    </location>
</feature>
<dbReference type="PANTHER" id="PTHR43066">
    <property type="entry name" value="RHOMBOID-RELATED PROTEIN"/>
    <property type="match status" value="1"/>
</dbReference>
<proteinExistence type="predicted"/>
<keyword evidence="5 8" id="KW-1133">Transmembrane helix</keyword>
<evidence type="ECO:0000256" key="3">
    <source>
        <dbReference type="ARBA" id="ARBA00022519"/>
    </source>
</evidence>
<dbReference type="Proteomes" id="UP000296374">
    <property type="component" value="Chromosome"/>
</dbReference>
<keyword evidence="2" id="KW-1003">Cell membrane</keyword>
<protein>
    <submittedName>
        <fullName evidence="10">Rhomboid family intramembrane serine protease</fullName>
    </submittedName>
</protein>
<feature type="transmembrane region" description="Helical" evidence="8">
    <location>
        <begin position="47"/>
        <end position="69"/>
    </location>
</feature>
<dbReference type="GO" id="GO:0004252">
    <property type="term" value="F:serine-type endopeptidase activity"/>
    <property type="evidence" value="ECO:0007669"/>
    <property type="project" value="InterPro"/>
</dbReference>
<keyword evidence="10" id="KW-0645">Protease</keyword>
<feature type="region of interest" description="Disordered" evidence="7">
    <location>
        <begin position="1"/>
        <end position="37"/>
    </location>
</feature>
<evidence type="ECO:0000313" key="11">
    <source>
        <dbReference type="Proteomes" id="UP000296374"/>
    </source>
</evidence>
<dbReference type="RefSeq" id="WP_135311639.1">
    <property type="nucleotide sequence ID" value="NZ_CP038439.1"/>
</dbReference>
<accession>A0A4P7HI97</accession>
<comment type="subcellular location">
    <subcellularLocation>
        <location evidence="1">Membrane</location>
        <topology evidence="1">Multi-pass membrane protein</topology>
    </subcellularLocation>
</comment>
<reference evidence="11" key="1">
    <citation type="submission" date="2019-03" db="EMBL/GenBank/DDBJ databases">
        <authorList>
            <person name="Li J."/>
        </authorList>
    </citation>
    <scope>NUCLEOTIDE SEQUENCE [LARGE SCALE GENOMIC DNA]</scope>
    <source>
        <strain evidence="11">2251</strain>
    </source>
</reference>
<sequence>MADPDRPVAIPPIPRAQTRFVPPTGPERTGPDTAPHRLGQGPLRLPLWLRAVILACCLVEAALLAAPLLGLGSARAASFMLGGFWSPLLWGASGLYPWQGAVMFLTYGLLHAGLLHLAMNMISLAAVGRELTRMMGTGRMALTYLASQIGAGAVFALMQPQAGPMVGASGAVFGLAAALVGHAAITLRRRRRSMAPLVRAVAMILGLNVALTLLMPSIAWEAHLGGAVTGLALGLIFAVLPRRT</sequence>
<evidence type="ECO:0000256" key="4">
    <source>
        <dbReference type="ARBA" id="ARBA00022692"/>
    </source>
</evidence>
<feature type="transmembrane region" description="Helical" evidence="8">
    <location>
        <begin position="197"/>
        <end position="216"/>
    </location>
</feature>
<evidence type="ECO:0000256" key="1">
    <source>
        <dbReference type="ARBA" id="ARBA00004141"/>
    </source>
</evidence>
<dbReference type="Pfam" id="PF01694">
    <property type="entry name" value="Rhomboid"/>
    <property type="match status" value="1"/>
</dbReference>
<keyword evidence="4 8" id="KW-0812">Transmembrane</keyword>
<feature type="transmembrane region" description="Helical" evidence="8">
    <location>
        <begin position="222"/>
        <end position="240"/>
    </location>
</feature>
<keyword evidence="3" id="KW-0997">Cell inner membrane</keyword>